<dbReference type="PIRSF" id="PIRSF000495">
    <property type="entry name" value="Amidotransf_hisH"/>
    <property type="match status" value="1"/>
</dbReference>
<keyword evidence="3 11" id="KW-0028">Amino-acid biosynthesis</keyword>
<feature type="domain" description="Glutamine amidotransferase" evidence="13">
    <location>
        <begin position="5"/>
        <end position="205"/>
    </location>
</feature>
<keyword evidence="4 11" id="KW-0378">Hydrolase</keyword>
<comment type="function">
    <text evidence="8 11">IGPS catalyzes the conversion of PRFAR and glutamine to IGP, AICAR and glutamate. The HisH subunit catalyzes the hydrolysis of glutamine to glutamate and ammonia as part of the synthesis of IGP and AICAR. The resulting ammonia molecule is channeled to the active site of HisF.</text>
</comment>
<evidence type="ECO:0000256" key="4">
    <source>
        <dbReference type="ARBA" id="ARBA00022801"/>
    </source>
</evidence>
<dbReference type="GO" id="GO:0016829">
    <property type="term" value="F:lyase activity"/>
    <property type="evidence" value="ECO:0007669"/>
    <property type="project" value="UniProtKB-KW"/>
</dbReference>
<dbReference type="EMBL" id="JAGZSV010000096">
    <property type="protein sequence ID" value="MBS6941001.1"/>
    <property type="molecule type" value="Genomic_DNA"/>
</dbReference>
<evidence type="ECO:0000256" key="3">
    <source>
        <dbReference type="ARBA" id="ARBA00022605"/>
    </source>
</evidence>
<dbReference type="AlphaFoldDB" id="A0A943V0K7"/>
<evidence type="ECO:0000256" key="7">
    <source>
        <dbReference type="ARBA" id="ARBA00023239"/>
    </source>
</evidence>
<gene>
    <name evidence="11 14" type="primary">hisH</name>
    <name evidence="14" type="ORF">KH142_05905</name>
</gene>
<comment type="catalytic activity">
    <reaction evidence="10 11">
        <text>L-glutamine + H2O = L-glutamate + NH4(+)</text>
        <dbReference type="Rhea" id="RHEA:15889"/>
        <dbReference type="ChEBI" id="CHEBI:15377"/>
        <dbReference type="ChEBI" id="CHEBI:28938"/>
        <dbReference type="ChEBI" id="CHEBI:29985"/>
        <dbReference type="ChEBI" id="CHEBI:58359"/>
        <dbReference type="EC" id="3.5.1.2"/>
    </reaction>
</comment>
<sequence>MDDIVVVDYHKGNLMSVKRALEAAGAATRISDDPGDIGRARAVVLPGVGSFADAASFMRESGQVDAVVAAIERERPFLGICLGMQLLFERGEEGACDDEGVRGLGVFGGSCVRLDASGLKVPHVGWDDVTPTDDPGPLFEGVAPGAHFYFTHSYVALPDDDSIVSCRCRYGSEFPAAVGRGLVFGCQFHPEKSSLRGRELLRNFVDIVSDRTRERGRL</sequence>
<evidence type="ECO:0000256" key="10">
    <source>
        <dbReference type="ARBA" id="ARBA00049534"/>
    </source>
</evidence>
<proteinExistence type="inferred from homology"/>
<evidence type="ECO:0000256" key="6">
    <source>
        <dbReference type="ARBA" id="ARBA00023102"/>
    </source>
</evidence>
<dbReference type="Pfam" id="PF00117">
    <property type="entry name" value="GATase"/>
    <property type="match status" value="1"/>
</dbReference>
<keyword evidence="6 11" id="KW-0368">Histidine biosynthesis</keyword>
<evidence type="ECO:0000313" key="15">
    <source>
        <dbReference type="Proteomes" id="UP000727506"/>
    </source>
</evidence>
<keyword evidence="11" id="KW-0963">Cytoplasm</keyword>
<dbReference type="InterPro" id="IPR010139">
    <property type="entry name" value="Imidazole-glycPsynth_HisH"/>
</dbReference>
<accession>A0A943V0K7</accession>
<dbReference type="EC" id="3.5.1.2" evidence="11"/>
<comment type="catalytic activity">
    <reaction evidence="9 11">
        <text>5-[(5-phospho-1-deoxy-D-ribulos-1-ylimino)methylamino]-1-(5-phospho-beta-D-ribosyl)imidazole-4-carboxamide + L-glutamine = D-erythro-1-(imidazol-4-yl)glycerol 3-phosphate + 5-amino-1-(5-phospho-beta-D-ribosyl)imidazole-4-carboxamide + L-glutamate + H(+)</text>
        <dbReference type="Rhea" id="RHEA:24793"/>
        <dbReference type="ChEBI" id="CHEBI:15378"/>
        <dbReference type="ChEBI" id="CHEBI:29985"/>
        <dbReference type="ChEBI" id="CHEBI:58278"/>
        <dbReference type="ChEBI" id="CHEBI:58359"/>
        <dbReference type="ChEBI" id="CHEBI:58475"/>
        <dbReference type="ChEBI" id="CHEBI:58525"/>
        <dbReference type="EC" id="4.3.2.10"/>
    </reaction>
</comment>
<dbReference type="HAMAP" id="MF_00278">
    <property type="entry name" value="HisH"/>
    <property type="match status" value="1"/>
</dbReference>
<comment type="pathway">
    <text evidence="1 11">Amino-acid biosynthesis; L-histidine biosynthesis; L-histidine from 5-phospho-alpha-D-ribose 1-diphosphate: step 5/9.</text>
</comment>
<dbReference type="GO" id="GO:0004359">
    <property type="term" value="F:glutaminase activity"/>
    <property type="evidence" value="ECO:0007669"/>
    <property type="project" value="UniProtKB-EC"/>
</dbReference>
<dbReference type="SUPFAM" id="SSF52317">
    <property type="entry name" value="Class I glutamine amidotransferase-like"/>
    <property type="match status" value="1"/>
</dbReference>
<evidence type="ECO:0000313" key="14">
    <source>
        <dbReference type="EMBL" id="MBS6941001.1"/>
    </source>
</evidence>
<dbReference type="InterPro" id="IPR029062">
    <property type="entry name" value="Class_I_gatase-like"/>
</dbReference>
<evidence type="ECO:0000256" key="8">
    <source>
        <dbReference type="ARBA" id="ARBA00025299"/>
    </source>
</evidence>
<evidence type="ECO:0000259" key="13">
    <source>
        <dbReference type="Pfam" id="PF00117"/>
    </source>
</evidence>
<keyword evidence="5 11" id="KW-0315">Glutamine amidotransferase</keyword>
<keyword evidence="7 11" id="KW-0456">Lyase</keyword>
<dbReference type="Gene3D" id="3.40.50.880">
    <property type="match status" value="1"/>
</dbReference>
<dbReference type="CDD" id="cd01748">
    <property type="entry name" value="GATase1_IGP_Synthase"/>
    <property type="match status" value="1"/>
</dbReference>
<dbReference type="PROSITE" id="PS51273">
    <property type="entry name" value="GATASE_TYPE_1"/>
    <property type="match status" value="1"/>
</dbReference>
<reference evidence="14" key="1">
    <citation type="submission" date="2021-02" db="EMBL/GenBank/DDBJ databases">
        <title>Infant gut strain persistence is associated with maternal origin, phylogeny, and functional potential including surface adhesion and iron acquisition.</title>
        <authorList>
            <person name="Lou Y.C."/>
        </authorList>
    </citation>
    <scope>NUCLEOTIDE SEQUENCE</scope>
    <source>
        <strain evidence="14">L2_039_000G1_dasL2_039_000G1_concoct_11</strain>
    </source>
</reference>
<dbReference type="GO" id="GO:0000105">
    <property type="term" value="P:L-histidine biosynthetic process"/>
    <property type="evidence" value="ECO:0007669"/>
    <property type="project" value="UniProtKB-UniRule"/>
</dbReference>
<dbReference type="EC" id="4.3.2.10" evidence="11"/>
<feature type="active site" evidence="11 12">
    <location>
        <position position="191"/>
    </location>
</feature>
<comment type="subunit">
    <text evidence="2 11">Heterodimer of HisH and HisF.</text>
</comment>
<evidence type="ECO:0000256" key="1">
    <source>
        <dbReference type="ARBA" id="ARBA00005091"/>
    </source>
</evidence>
<dbReference type="NCBIfam" id="TIGR01855">
    <property type="entry name" value="IMP_synth_hisH"/>
    <property type="match status" value="1"/>
</dbReference>
<evidence type="ECO:0000256" key="11">
    <source>
        <dbReference type="HAMAP-Rule" id="MF_00278"/>
    </source>
</evidence>
<dbReference type="InterPro" id="IPR017926">
    <property type="entry name" value="GATASE"/>
</dbReference>
<keyword evidence="14" id="KW-0328">Glycosyltransferase</keyword>
<comment type="subcellular location">
    <subcellularLocation>
        <location evidence="11">Cytoplasm</location>
    </subcellularLocation>
</comment>
<organism evidence="14 15">
    <name type="scientific">Slackia piriformis</name>
    <dbReference type="NCBI Taxonomy" id="626934"/>
    <lineage>
        <taxon>Bacteria</taxon>
        <taxon>Bacillati</taxon>
        <taxon>Actinomycetota</taxon>
        <taxon>Coriobacteriia</taxon>
        <taxon>Eggerthellales</taxon>
        <taxon>Eggerthellaceae</taxon>
        <taxon>Slackia</taxon>
    </lineage>
</organism>
<comment type="caution">
    <text evidence="14">The sequence shown here is derived from an EMBL/GenBank/DDBJ whole genome shotgun (WGS) entry which is preliminary data.</text>
</comment>
<dbReference type="PANTHER" id="PTHR42701:SF1">
    <property type="entry name" value="IMIDAZOLE GLYCEROL PHOSPHATE SYNTHASE SUBUNIT HISH"/>
    <property type="match status" value="1"/>
</dbReference>
<evidence type="ECO:0000256" key="12">
    <source>
        <dbReference type="PIRSR" id="PIRSR000495-1"/>
    </source>
</evidence>
<dbReference type="GO" id="GO:0000107">
    <property type="term" value="F:imidazoleglycerol-phosphate synthase activity"/>
    <property type="evidence" value="ECO:0007669"/>
    <property type="project" value="UniProtKB-UniRule"/>
</dbReference>
<keyword evidence="14" id="KW-0808">Transferase</keyword>
<dbReference type="Proteomes" id="UP000727506">
    <property type="component" value="Unassembled WGS sequence"/>
</dbReference>
<name>A0A943V0K7_9ACTN</name>
<feature type="active site" description="Nucleophile" evidence="11 12">
    <location>
        <position position="81"/>
    </location>
</feature>
<feature type="active site" evidence="11 12">
    <location>
        <position position="189"/>
    </location>
</feature>
<evidence type="ECO:0000256" key="9">
    <source>
        <dbReference type="ARBA" id="ARBA00047838"/>
    </source>
</evidence>
<dbReference type="GO" id="GO:0005737">
    <property type="term" value="C:cytoplasm"/>
    <property type="evidence" value="ECO:0007669"/>
    <property type="project" value="UniProtKB-SubCell"/>
</dbReference>
<evidence type="ECO:0000256" key="5">
    <source>
        <dbReference type="ARBA" id="ARBA00022962"/>
    </source>
</evidence>
<evidence type="ECO:0000256" key="2">
    <source>
        <dbReference type="ARBA" id="ARBA00011152"/>
    </source>
</evidence>
<dbReference type="PANTHER" id="PTHR42701">
    <property type="entry name" value="IMIDAZOLE GLYCEROL PHOSPHATE SYNTHASE SUBUNIT HISH"/>
    <property type="match status" value="1"/>
</dbReference>
<protein>
    <recommendedName>
        <fullName evidence="11">Imidazole glycerol phosphate synthase subunit HisH</fullName>
        <ecNumber evidence="11">4.3.2.10</ecNumber>
    </recommendedName>
    <alternativeName>
        <fullName evidence="11">IGP synthase glutaminase subunit</fullName>
        <ecNumber evidence="11">3.5.1.2</ecNumber>
    </alternativeName>
    <alternativeName>
        <fullName evidence="11">IGP synthase subunit HisH</fullName>
    </alternativeName>
    <alternativeName>
        <fullName evidence="11">ImGP synthase subunit HisH</fullName>
        <shortName evidence="11">IGPS subunit HisH</shortName>
    </alternativeName>
</protein>